<dbReference type="AlphaFoldDB" id="A0AA38C852"/>
<proteinExistence type="predicted"/>
<gene>
    <name evidence="1" type="ORF">KI387_040427</name>
</gene>
<keyword evidence="2" id="KW-1185">Reference proteome</keyword>
<comment type="caution">
    <text evidence="1">The sequence shown here is derived from an EMBL/GenBank/DDBJ whole genome shotgun (WGS) entry which is preliminary data.</text>
</comment>
<evidence type="ECO:0000313" key="1">
    <source>
        <dbReference type="EMBL" id="KAH9294373.1"/>
    </source>
</evidence>
<dbReference type="Proteomes" id="UP000824469">
    <property type="component" value="Unassembled WGS sequence"/>
</dbReference>
<organism evidence="1 2">
    <name type="scientific">Taxus chinensis</name>
    <name type="common">Chinese yew</name>
    <name type="synonym">Taxus wallichiana var. chinensis</name>
    <dbReference type="NCBI Taxonomy" id="29808"/>
    <lineage>
        <taxon>Eukaryota</taxon>
        <taxon>Viridiplantae</taxon>
        <taxon>Streptophyta</taxon>
        <taxon>Embryophyta</taxon>
        <taxon>Tracheophyta</taxon>
        <taxon>Spermatophyta</taxon>
        <taxon>Pinopsida</taxon>
        <taxon>Pinidae</taxon>
        <taxon>Conifers II</taxon>
        <taxon>Cupressales</taxon>
        <taxon>Taxaceae</taxon>
        <taxon>Taxus</taxon>
    </lineage>
</organism>
<sequence length="69" mass="7816">SKTLREGIEVHVEDVEPEKYMLPHLGKHRRDIPSASDESSSFGERRVIDAHLNLPSDQTLALILPNQEI</sequence>
<feature type="non-terminal residue" evidence="1">
    <location>
        <position position="69"/>
    </location>
</feature>
<feature type="non-terminal residue" evidence="1">
    <location>
        <position position="1"/>
    </location>
</feature>
<accession>A0AA38C852</accession>
<reference evidence="1 2" key="1">
    <citation type="journal article" date="2021" name="Nat. Plants">
        <title>The Taxus genome provides insights into paclitaxel biosynthesis.</title>
        <authorList>
            <person name="Xiong X."/>
            <person name="Gou J."/>
            <person name="Liao Q."/>
            <person name="Li Y."/>
            <person name="Zhou Q."/>
            <person name="Bi G."/>
            <person name="Li C."/>
            <person name="Du R."/>
            <person name="Wang X."/>
            <person name="Sun T."/>
            <person name="Guo L."/>
            <person name="Liang H."/>
            <person name="Lu P."/>
            <person name="Wu Y."/>
            <person name="Zhang Z."/>
            <person name="Ro D.K."/>
            <person name="Shang Y."/>
            <person name="Huang S."/>
            <person name="Yan J."/>
        </authorList>
    </citation>
    <scope>NUCLEOTIDE SEQUENCE [LARGE SCALE GENOMIC DNA]</scope>
    <source>
        <strain evidence="1">Ta-2019</strain>
    </source>
</reference>
<name>A0AA38C852_TAXCH</name>
<protein>
    <submittedName>
        <fullName evidence="1">Uncharacterized protein</fullName>
    </submittedName>
</protein>
<dbReference type="EMBL" id="JAHRHJ020000177">
    <property type="protein sequence ID" value="KAH9294373.1"/>
    <property type="molecule type" value="Genomic_DNA"/>
</dbReference>
<evidence type="ECO:0000313" key="2">
    <source>
        <dbReference type="Proteomes" id="UP000824469"/>
    </source>
</evidence>